<feature type="region of interest" description="Disordered" evidence="1">
    <location>
        <begin position="186"/>
        <end position="231"/>
    </location>
</feature>
<dbReference type="Pfam" id="PF08613">
    <property type="entry name" value="Cyclin"/>
    <property type="match status" value="1"/>
</dbReference>
<dbReference type="OrthoDB" id="286814at2759"/>
<comment type="caution">
    <text evidence="2">The sequence shown here is derived from an EMBL/GenBank/DDBJ whole genome shotgun (WGS) entry which is preliminary data.</text>
</comment>
<proteinExistence type="predicted"/>
<dbReference type="PANTHER" id="PTHR15615:SF36">
    <property type="entry name" value="PHO85 CYCLIN-5"/>
    <property type="match status" value="1"/>
</dbReference>
<dbReference type="AlphaFoldDB" id="A0A8H7RKM2"/>
<dbReference type="Gene3D" id="1.10.472.10">
    <property type="entry name" value="Cyclin-like"/>
    <property type="match status" value="1"/>
</dbReference>
<dbReference type="GO" id="GO:0019901">
    <property type="term" value="F:protein kinase binding"/>
    <property type="evidence" value="ECO:0007669"/>
    <property type="project" value="InterPro"/>
</dbReference>
<dbReference type="EMBL" id="JAEPRD010000007">
    <property type="protein sequence ID" value="KAG2211962.1"/>
    <property type="molecule type" value="Genomic_DNA"/>
</dbReference>
<dbReference type="Proteomes" id="UP000603453">
    <property type="component" value="Unassembled WGS sequence"/>
</dbReference>
<reference evidence="2" key="1">
    <citation type="submission" date="2020-12" db="EMBL/GenBank/DDBJ databases">
        <title>Metabolic potential, ecology and presence of endohyphal bacteria is reflected in genomic diversity of Mucoromycotina.</title>
        <authorList>
            <person name="Muszewska A."/>
            <person name="Okrasinska A."/>
            <person name="Steczkiewicz K."/>
            <person name="Drgas O."/>
            <person name="Orlowska M."/>
            <person name="Perlinska-Lenart U."/>
            <person name="Aleksandrzak-Piekarczyk T."/>
            <person name="Szatraj K."/>
            <person name="Zielenkiewicz U."/>
            <person name="Pilsyk S."/>
            <person name="Malc E."/>
            <person name="Mieczkowski P."/>
            <person name="Kruszewska J.S."/>
            <person name="Biernat P."/>
            <person name="Pawlowska J."/>
        </authorList>
    </citation>
    <scope>NUCLEOTIDE SEQUENCE</scope>
    <source>
        <strain evidence="2">WA0000017839</strain>
    </source>
</reference>
<dbReference type="InterPro" id="IPR013922">
    <property type="entry name" value="Cyclin_PHO80-like"/>
</dbReference>
<evidence type="ECO:0008006" key="4">
    <source>
        <dbReference type="Google" id="ProtNLM"/>
    </source>
</evidence>
<protein>
    <recommendedName>
        <fullName evidence="4">Cyclin N-terminal domain-containing protein</fullName>
    </recommendedName>
</protein>
<dbReference type="InterPro" id="IPR036915">
    <property type="entry name" value="Cyclin-like_sf"/>
</dbReference>
<name>A0A8H7RKM2_9FUNG</name>
<keyword evidence="3" id="KW-1185">Reference proteome</keyword>
<accession>A0A8H7RKM2</accession>
<feature type="compositionally biased region" description="Low complexity" evidence="1">
    <location>
        <begin position="192"/>
        <end position="202"/>
    </location>
</feature>
<dbReference type="PANTHER" id="PTHR15615">
    <property type="match status" value="1"/>
</dbReference>
<sequence length="231" mass="26334">MPISYQTQIRSDPILYSLKNSLQLHPHLSNQTLAPILNVPDKNVMIDRLIHAAADILNSIKSTNRSTRAISTTDFIREILKRSRATYSMLQLALFYIFRIKKTNQAVPCARRMFLAALIIASKYLNDKNYKNKAWAKITSLTVHEINSTEIVFLKLIDYQLYVSKPLYDKWVSLLINHIQKRPLPKETPGLTSDSASDTSSPPSTPPPVTISRKRSCSFSPMPTIKHQRQL</sequence>
<dbReference type="CDD" id="cd20557">
    <property type="entry name" value="CYCLIN_ScPCL1-like"/>
    <property type="match status" value="1"/>
</dbReference>
<evidence type="ECO:0000256" key="1">
    <source>
        <dbReference type="SAM" id="MobiDB-lite"/>
    </source>
</evidence>
<dbReference type="GO" id="GO:0016538">
    <property type="term" value="F:cyclin-dependent protein serine/threonine kinase regulator activity"/>
    <property type="evidence" value="ECO:0007669"/>
    <property type="project" value="TreeGrafter"/>
</dbReference>
<evidence type="ECO:0000313" key="2">
    <source>
        <dbReference type="EMBL" id="KAG2211962.1"/>
    </source>
</evidence>
<dbReference type="GO" id="GO:0005634">
    <property type="term" value="C:nucleus"/>
    <property type="evidence" value="ECO:0007669"/>
    <property type="project" value="TreeGrafter"/>
</dbReference>
<organism evidence="2 3">
    <name type="scientific">Mucor saturninus</name>
    <dbReference type="NCBI Taxonomy" id="64648"/>
    <lineage>
        <taxon>Eukaryota</taxon>
        <taxon>Fungi</taxon>
        <taxon>Fungi incertae sedis</taxon>
        <taxon>Mucoromycota</taxon>
        <taxon>Mucoromycotina</taxon>
        <taxon>Mucoromycetes</taxon>
        <taxon>Mucorales</taxon>
        <taxon>Mucorineae</taxon>
        <taxon>Mucoraceae</taxon>
        <taxon>Mucor</taxon>
    </lineage>
</organism>
<evidence type="ECO:0000313" key="3">
    <source>
        <dbReference type="Proteomes" id="UP000603453"/>
    </source>
</evidence>
<dbReference type="GO" id="GO:0000307">
    <property type="term" value="C:cyclin-dependent protein kinase holoenzyme complex"/>
    <property type="evidence" value="ECO:0007669"/>
    <property type="project" value="TreeGrafter"/>
</dbReference>
<dbReference type="SUPFAM" id="SSF47954">
    <property type="entry name" value="Cyclin-like"/>
    <property type="match status" value="1"/>
</dbReference>
<gene>
    <name evidence="2" type="ORF">INT47_004649</name>
</gene>